<dbReference type="InterPro" id="IPR027417">
    <property type="entry name" value="P-loop_NTPase"/>
</dbReference>
<gene>
    <name evidence="8" type="ORF">Syun_000818</name>
</gene>
<evidence type="ECO:0000259" key="7">
    <source>
        <dbReference type="PROSITE" id="PS51456"/>
    </source>
</evidence>
<keyword evidence="2" id="KW-0067">ATP-binding</keyword>
<keyword evidence="3 6" id="KW-0518">Myosin</keyword>
<keyword evidence="9" id="KW-1185">Reference proteome</keyword>
<dbReference type="GO" id="GO:0051015">
    <property type="term" value="F:actin filament binding"/>
    <property type="evidence" value="ECO:0007669"/>
    <property type="project" value="TreeGrafter"/>
</dbReference>
<keyword evidence="4" id="KW-0505">Motor protein</keyword>
<dbReference type="Gene3D" id="3.40.850.10">
    <property type="entry name" value="Kinesin motor domain"/>
    <property type="match status" value="1"/>
</dbReference>
<evidence type="ECO:0000313" key="8">
    <source>
        <dbReference type="EMBL" id="KAK9168678.1"/>
    </source>
</evidence>
<dbReference type="GO" id="GO:0005737">
    <property type="term" value="C:cytoplasm"/>
    <property type="evidence" value="ECO:0007669"/>
    <property type="project" value="TreeGrafter"/>
</dbReference>
<comment type="similarity">
    <text evidence="6">Belongs to the TRAFAC class myosin-kinesin ATPase superfamily. Myosin family.</text>
</comment>
<evidence type="ECO:0000256" key="4">
    <source>
        <dbReference type="ARBA" id="ARBA00023175"/>
    </source>
</evidence>
<dbReference type="AlphaFoldDB" id="A0AAP0LDT2"/>
<protein>
    <recommendedName>
        <fullName evidence="7">Myosin motor domain-containing protein</fullName>
    </recommendedName>
</protein>
<dbReference type="Proteomes" id="UP001420932">
    <property type="component" value="Unassembled WGS sequence"/>
</dbReference>
<accession>A0AAP0LDT2</accession>
<evidence type="ECO:0000256" key="6">
    <source>
        <dbReference type="PROSITE-ProRule" id="PRU00782"/>
    </source>
</evidence>
<organism evidence="8 9">
    <name type="scientific">Stephania yunnanensis</name>
    <dbReference type="NCBI Taxonomy" id="152371"/>
    <lineage>
        <taxon>Eukaryota</taxon>
        <taxon>Viridiplantae</taxon>
        <taxon>Streptophyta</taxon>
        <taxon>Embryophyta</taxon>
        <taxon>Tracheophyta</taxon>
        <taxon>Spermatophyta</taxon>
        <taxon>Magnoliopsida</taxon>
        <taxon>Ranunculales</taxon>
        <taxon>Menispermaceae</taxon>
        <taxon>Menispermoideae</taxon>
        <taxon>Cissampelideae</taxon>
        <taxon>Stephania</taxon>
    </lineage>
</organism>
<dbReference type="GO" id="GO:0016459">
    <property type="term" value="C:myosin complex"/>
    <property type="evidence" value="ECO:0007669"/>
    <property type="project" value="UniProtKB-KW"/>
</dbReference>
<dbReference type="PANTHER" id="PTHR13140:SF706">
    <property type="entry name" value="DILUTE CLASS UNCONVENTIONAL MYOSIN, ISOFORM C"/>
    <property type="match status" value="1"/>
</dbReference>
<name>A0AAP0LDT2_9MAGN</name>
<evidence type="ECO:0000313" key="9">
    <source>
        <dbReference type="Proteomes" id="UP001420932"/>
    </source>
</evidence>
<dbReference type="GO" id="GO:0007015">
    <property type="term" value="P:actin filament organization"/>
    <property type="evidence" value="ECO:0007669"/>
    <property type="project" value="TreeGrafter"/>
</dbReference>
<dbReference type="SUPFAM" id="SSF52540">
    <property type="entry name" value="P-loop containing nucleoside triphosphate hydrolases"/>
    <property type="match status" value="1"/>
</dbReference>
<comment type="caution">
    <text evidence="8">The sequence shown here is derived from an EMBL/GenBank/DDBJ whole genome shotgun (WGS) entry which is preliminary data.</text>
</comment>
<keyword evidence="1" id="KW-0547">Nucleotide-binding</keyword>
<dbReference type="PROSITE" id="PS51456">
    <property type="entry name" value="MYOSIN_MOTOR"/>
    <property type="match status" value="1"/>
</dbReference>
<dbReference type="GO" id="GO:0000146">
    <property type="term" value="F:microfilament motor activity"/>
    <property type="evidence" value="ECO:0007669"/>
    <property type="project" value="TreeGrafter"/>
</dbReference>
<dbReference type="PANTHER" id="PTHR13140">
    <property type="entry name" value="MYOSIN"/>
    <property type="match status" value="1"/>
</dbReference>
<dbReference type="InterPro" id="IPR001609">
    <property type="entry name" value="Myosin_head_motor_dom-like"/>
</dbReference>
<sequence>MPKGIVLPANPNILEDIDDLIQLSFLNEPSVLHNLCCIYSKNKSYTKARPILLAMNPFKGAEILGNEIVSGCEKKPEFLLIRVIQLAKGERSFHMFYQLYSGVPSSLKGCILFIDNRDGINSVSKIVDADSIRNGNVISFLIRDGLETK</sequence>
<dbReference type="GO" id="GO:0005524">
    <property type="term" value="F:ATP binding"/>
    <property type="evidence" value="ECO:0007669"/>
    <property type="project" value="UniProtKB-KW"/>
</dbReference>
<evidence type="ECO:0000256" key="1">
    <source>
        <dbReference type="ARBA" id="ARBA00022741"/>
    </source>
</evidence>
<dbReference type="GO" id="GO:0016020">
    <property type="term" value="C:membrane"/>
    <property type="evidence" value="ECO:0007669"/>
    <property type="project" value="TreeGrafter"/>
</dbReference>
<keyword evidence="5 6" id="KW-0009">Actin-binding</keyword>
<comment type="caution">
    <text evidence="6">Lacks conserved residue(s) required for the propagation of feature annotation.</text>
</comment>
<dbReference type="EMBL" id="JBBNAF010000001">
    <property type="protein sequence ID" value="KAK9168678.1"/>
    <property type="molecule type" value="Genomic_DNA"/>
</dbReference>
<reference evidence="8 9" key="1">
    <citation type="submission" date="2024-01" db="EMBL/GenBank/DDBJ databases">
        <title>Genome assemblies of Stephania.</title>
        <authorList>
            <person name="Yang L."/>
        </authorList>
    </citation>
    <scope>NUCLEOTIDE SEQUENCE [LARGE SCALE GENOMIC DNA]</scope>
    <source>
        <strain evidence="8">YNDBR</strain>
        <tissue evidence="8">Leaf</tissue>
    </source>
</reference>
<proteinExistence type="inferred from homology"/>
<dbReference type="InterPro" id="IPR036961">
    <property type="entry name" value="Kinesin_motor_dom_sf"/>
</dbReference>
<evidence type="ECO:0000256" key="5">
    <source>
        <dbReference type="ARBA" id="ARBA00023203"/>
    </source>
</evidence>
<evidence type="ECO:0000256" key="2">
    <source>
        <dbReference type="ARBA" id="ARBA00022840"/>
    </source>
</evidence>
<evidence type="ECO:0000256" key="3">
    <source>
        <dbReference type="ARBA" id="ARBA00023123"/>
    </source>
</evidence>
<feature type="domain" description="Myosin motor" evidence="7">
    <location>
        <begin position="15"/>
        <end position="149"/>
    </location>
</feature>